<organism evidence="7 8">
    <name type="scientific">Skeletonema marinoi</name>
    <dbReference type="NCBI Taxonomy" id="267567"/>
    <lineage>
        <taxon>Eukaryota</taxon>
        <taxon>Sar</taxon>
        <taxon>Stramenopiles</taxon>
        <taxon>Ochrophyta</taxon>
        <taxon>Bacillariophyta</taxon>
        <taxon>Coscinodiscophyceae</taxon>
        <taxon>Thalassiosirophycidae</taxon>
        <taxon>Thalassiosirales</taxon>
        <taxon>Skeletonemataceae</taxon>
        <taxon>Skeletonema</taxon>
        <taxon>Skeletonema marinoi-dohrnii complex</taxon>
    </lineage>
</organism>
<keyword evidence="2 4" id="KW-0863">Zinc-finger</keyword>
<feature type="domain" description="MYND-type" evidence="6">
    <location>
        <begin position="217"/>
        <end position="258"/>
    </location>
</feature>
<name>A0AAD8XUQ3_9STRA</name>
<evidence type="ECO:0000256" key="5">
    <source>
        <dbReference type="SAM" id="MobiDB-lite"/>
    </source>
</evidence>
<comment type="caution">
    <text evidence="7">The sequence shown here is derived from an EMBL/GenBank/DDBJ whole genome shotgun (WGS) entry which is preliminary data.</text>
</comment>
<proteinExistence type="predicted"/>
<evidence type="ECO:0000313" key="7">
    <source>
        <dbReference type="EMBL" id="KAK1734229.1"/>
    </source>
</evidence>
<evidence type="ECO:0000256" key="1">
    <source>
        <dbReference type="ARBA" id="ARBA00022723"/>
    </source>
</evidence>
<feature type="region of interest" description="Disordered" evidence="5">
    <location>
        <begin position="1"/>
        <end position="33"/>
    </location>
</feature>
<dbReference type="Proteomes" id="UP001224775">
    <property type="component" value="Unassembled WGS sequence"/>
</dbReference>
<reference evidence="7" key="1">
    <citation type="submission" date="2023-06" db="EMBL/GenBank/DDBJ databases">
        <title>Survivors Of The Sea: Transcriptome response of Skeletonema marinoi to long-term dormancy.</title>
        <authorList>
            <person name="Pinder M.I.M."/>
            <person name="Kourtchenko O."/>
            <person name="Robertson E.K."/>
            <person name="Larsson T."/>
            <person name="Maumus F."/>
            <person name="Osuna-Cruz C.M."/>
            <person name="Vancaester E."/>
            <person name="Stenow R."/>
            <person name="Vandepoele K."/>
            <person name="Ploug H."/>
            <person name="Bruchert V."/>
            <person name="Godhe A."/>
            <person name="Topel M."/>
        </authorList>
    </citation>
    <scope>NUCLEOTIDE SEQUENCE</scope>
    <source>
        <strain evidence="7">R05AC</strain>
    </source>
</reference>
<evidence type="ECO:0000256" key="3">
    <source>
        <dbReference type="ARBA" id="ARBA00022833"/>
    </source>
</evidence>
<dbReference type="PROSITE" id="PS50865">
    <property type="entry name" value="ZF_MYND_2"/>
    <property type="match status" value="1"/>
</dbReference>
<dbReference type="AlphaFoldDB" id="A0AAD8XUQ3"/>
<keyword evidence="1" id="KW-0479">Metal-binding</keyword>
<dbReference type="Pfam" id="PF01753">
    <property type="entry name" value="zf-MYND"/>
    <property type="match status" value="1"/>
</dbReference>
<dbReference type="EMBL" id="JATAAI010000040">
    <property type="protein sequence ID" value="KAK1734229.1"/>
    <property type="molecule type" value="Genomic_DNA"/>
</dbReference>
<evidence type="ECO:0000313" key="8">
    <source>
        <dbReference type="Proteomes" id="UP001224775"/>
    </source>
</evidence>
<dbReference type="SUPFAM" id="SSF144232">
    <property type="entry name" value="HIT/MYND zinc finger-like"/>
    <property type="match status" value="1"/>
</dbReference>
<dbReference type="Gene3D" id="6.10.140.2220">
    <property type="match status" value="1"/>
</dbReference>
<keyword evidence="3" id="KW-0862">Zinc</keyword>
<feature type="compositionally biased region" description="Basic residues" evidence="5">
    <location>
        <begin position="8"/>
        <end position="20"/>
    </location>
</feature>
<dbReference type="InterPro" id="IPR002893">
    <property type="entry name" value="Znf_MYND"/>
</dbReference>
<gene>
    <name evidence="7" type="ORF">QTG54_014996</name>
</gene>
<dbReference type="GO" id="GO:0008270">
    <property type="term" value="F:zinc ion binding"/>
    <property type="evidence" value="ECO:0007669"/>
    <property type="project" value="UniProtKB-KW"/>
</dbReference>
<keyword evidence="8" id="KW-1185">Reference proteome</keyword>
<accession>A0AAD8XUQ3</accession>
<evidence type="ECO:0000259" key="6">
    <source>
        <dbReference type="PROSITE" id="PS50865"/>
    </source>
</evidence>
<evidence type="ECO:0000256" key="2">
    <source>
        <dbReference type="ARBA" id="ARBA00022771"/>
    </source>
</evidence>
<protein>
    <recommendedName>
        <fullName evidence="6">MYND-type domain-containing protein</fullName>
    </recommendedName>
</protein>
<evidence type="ECO:0000256" key="4">
    <source>
        <dbReference type="PROSITE-ProRule" id="PRU00134"/>
    </source>
</evidence>
<sequence length="274" mass="31568">MTNTLAMGRKRNQGKARRAAKAREEAGKSNNQVTNERQQFLAEQMQQLQVGNGNLLPTSGSDATKCRHGFEKMDNMCIDFVIEFRDAFHEAGNRGKSTFQSLVYAEDTTMEKFAVVWKDFAKMEIIMSYYLFHGTKSILEGNDIYAHECAIYARFIEQCIAVELHQTQAIMNWSKVEAMSADEHTRVKFYRRRIPCSCLEKKYGEVKTITKMGLCFNQQCPDRRVERSKTMYCSGCRCITYCSRECHKASWSGHKEICAEIAAKRKEFEAEKES</sequence>